<reference evidence="2" key="1">
    <citation type="submission" date="2021-01" db="EMBL/GenBank/DDBJ databases">
        <authorList>
            <person name="Li R."/>
            <person name="Bekaert M."/>
        </authorList>
    </citation>
    <scope>NUCLEOTIDE SEQUENCE</scope>
    <source>
        <strain evidence="2">Farmed</strain>
    </source>
</reference>
<evidence type="ECO:0000313" key="3">
    <source>
        <dbReference type="Proteomes" id="UP000597762"/>
    </source>
</evidence>
<accession>A0A812AXK7</accession>
<dbReference type="InterPro" id="IPR050910">
    <property type="entry name" value="JMJD6_ArgDemeth/LysHydrox"/>
</dbReference>
<proteinExistence type="predicted"/>
<gene>
    <name evidence="2" type="ORF">SPHA_7140</name>
</gene>
<evidence type="ECO:0000313" key="2">
    <source>
        <dbReference type="EMBL" id="CAE1162105.1"/>
    </source>
</evidence>
<dbReference type="Gene3D" id="2.60.120.650">
    <property type="entry name" value="Cupin"/>
    <property type="match status" value="1"/>
</dbReference>
<sequence length="293" mass="33629">MRSRLGKHIIAESILRDLPHSCSDVRKHAADDSADRIFTQINHKVNPTFEAEEKSRQLLEKAVADIQDQPGLASEFLYKPVRPYLRLRAKPNTKKAFVEMLRDVIISPSDRRRPVVVVDGAKNWTAPKTFSFEFFKGIYSENSPALESKGYNCQFFPYQTEFANLAEVFQMEPERIKNTDHSKPWYIGWSNCDFSAANILRKHYSKPYFLPKSSESSKTDWIFMGTPGYGAHMHVDNVGNPSWQAQVTGHKRWSLMPPPECYFDCKHSLEVIVNPGEIKRSLVTHGVSMIFKT</sequence>
<dbReference type="EMBL" id="CAHIKZ030000230">
    <property type="protein sequence ID" value="CAE1162105.1"/>
    <property type="molecule type" value="Genomic_DNA"/>
</dbReference>
<dbReference type="OrthoDB" id="6127376at2759"/>
<name>A0A812AXK7_ACAPH</name>
<dbReference type="PANTHER" id="PTHR12480:SF19">
    <property type="entry name" value="CUPIN-LIKE DOMAIN-CONTAINING PROTEIN"/>
    <property type="match status" value="1"/>
</dbReference>
<keyword evidence="3" id="KW-1185">Reference proteome</keyword>
<dbReference type="SUPFAM" id="SSF51197">
    <property type="entry name" value="Clavaminate synthase-like"/>
    <property type="match status" value="1"/>
</dbReference>
<protein>
    <recommendedName>
        <fullName evidence="1">JmjC domain-containing protein</fullName>
    </recommendedName>
</protein>
<comment type="caution">
    <text evidence="2">The sequence shown here is derived from an EMBL/GenBank/DDBJ whole genome shotgun (WGS) entry which is preliminary data.</text>
</comment>
<dbReference type="GO" id="GO:0016706">
    <property type="term" value="F:2-oxoglutarate-dependent dioxygenase activity"/>
    <property type="evidence" value="ECO:0007669"/>
    <property type="project" value="TreeGrafter"/>
</dbReference>
<dbReference type="Proteomes" id="UP000597762">
    <property type="component" value="Unassembled WGS sequence"/>
</dbReference>
<dbReference type="PROSITE" id="PS51184">
    <property type="entry name" value="JMJC"/>
    <property type="match status" value="1"/>
</dbReference>
<dbReference type="InterPro" id="IPR003347">
    <property type="entry name" value="JmjC_dom"/>
</dbReference>
<dbReference type="PANTHER" id="PTHR12480">
    <property type="entry name" value="ARGININE DEMETHYLASE AND LYSYL-HYDROXYLASE JMJD"/>
    <property type="match status" value="1"/>
</dbReference>
<evidence type="ECO:0000259" key="1">
    <source>
        <dbReference type="PROSITE" id="PS51184"/>
    </source>
</evidence>
<organism evidence="2 3">
    <name type="scientific">Acanthosepion pharaonis</name>
    <name type="common">Pharaoh cuttlefish</name>
    <name type="synonym">Sepia pharaonis</name>
    <dbReference type="NCBI Taxonomy" id="158019"/>
    <lineage>
        <taxon>Eukaryota</taxon>
        <taxon>Metazoa</taxon>
        <taxon>Spiralia</taxon>
        <taxon>Lophotrochozoa</taxon>
        <taxon>Mollusca</taxon>
        <taxon>Cephalopoda</taxon>
        <taxon>Coleoidea</taxon>
        <taxon>Decapodiformes</taxon>
        <taxon>Sepiida</taxon>
        <taxon>Sepiina</taxon>
        <taxon>Sepiidae</taxon>
        <taxon>Acanthosepion</taxon>
    </lineage>
</organism>
<dbReference type="AlphaFoldDB" id="A0A812AXK7"/>
<feature type="domain" description="JmjC" evidence="1">
    <location>
        <begin position="195"/>
        <end position="293"/>
    </location>
</feature>